<proteinExistence type="predicted"/>
<reference evidence="1 2" key="1">
    <citation type="submission" date="2019-12" db="EMBL/GenBank/DDBJ databases">
        <title>Draft genome sequence of the ascomycete Xylaria multiplex DSM 110363.</title>
        <authorList>
            <person name="Buettner E."/>
            <person name="Kellner H."/>
        </authorList>
    </citation>
    <scope>NUCLEOTIDE SEQUENCE [LARGE SCALE GENOMIC DNA]</scope>
    <source>
        <strain evidence="1 2">DSM 110363</strain>
    </source>
</reference>
<keyword evidence="2" id="KW-1185">Reference proteome</keyword>
<dbReference type="Proteomes" id="UP000481858">
    <property type="component" value="Unassembled WGS sequence"/>
</dbReference>
<dbReference type="InParanoid" id="A0A7C8N0B4"/>
<evidence type="ECO:0000313" key="2">
    <source>
        <dbReference type="Proteomes" id="UP000481858"/>
    </source>
</evidence>
<evidence type="ECO:0000313" key="1">
    <source>
        <dbReference type="EMBL" id="KAF2965196.1"/>
    </source>
</evidence>
<sequence>MSRRLVLGAICASNGAFEAAARRTTALQHRSFTSTPQRNANITHFTPTSSPALDNILNEIRTTIILPSYLPMAQRKKIYSAKWEKKLQADPIIIEIDGEVLKFRYLNVFTDMRSTRRSLMIAISHFETDADFANLKPLLEGLHYAGRKIIQSTYAKVARLVGNKGHIYSIIDCARSVRRTGWKFDNSEVVNEVLHSVQMKAYDADWDQAATMQALRWAEMVVEMLYDEAHQPKRYKDNPPVPGEIPLARDPMVLAAPLHLAAVLVAQHEAGEEVLDKLHKLTGDVVASWPEGKRLRELQPAELYADFDQMGYLLSRNKFITLATPLLHGLETAVKVVKPELASQLQSRCHTLAAEIKEARDSLVPPTENLRGTTLYKKFYDA</sequence>
<dbReference type="EMBL" id="WUBL01000123">
    <property type="protein sequence ID" value="KAF2965196.1"/>
    <property type="molecule type" value="Genomic_DNA"/>
</dbReference>
<protein>
    <submittedName>
        <fullName evidence="1">Uncharacterized protein</fullName>
    </submittedName>
</protein>
<organism evidence="1 2">
    <name type="scientific">Xylaria multiplex</name>
    <dbReference type="NCBI Taxonomy" id="323545"/>
    <lineage>
        <taxon>Eukaryota</taxon>
        <taxon>Fungi</taxon>
        <taxon>Dikarya</taxon>
        <taxon>Ascomycota</taxon>
        <taxon>Pezizomycotina</taxon>
        <taxon>Sordariomycetes</taxon>
        <taxon>Xylariomycetidae</taxon>
        <taxon>Xylariales</taxon>
        <taxon>Xylariaceae</taxon>
        <taxon>Xylaria</taxon>
    </lineage>
</organism>
<dbReference type="AlphaFoldDB" id="A0A7C8N0B4"/>
<dbReference type="OrthoDB" id="5405126at2759"/>
<gene>
    <name evidence="1" type="ORF">GQX73_g8375</name>
</gene>
<accession>A0A7C8N0B4</accession>
<comment type="caution">
    <text evidence="1">The sequence shown here is derived from an EMBL/GenBank/DDBJ whole genome shotgun (WGS) entry which is preliminary data.</text>
</comment>
<name>A0A7C8N0B4_9PEZI</name>